<dbReference type="Proteomes" id="UP000636579">
    <property type="component" value="Unassembled WGS sequence"/>
</dbReference>
<name>A0ABR9J9Y2_9MICC</name>
<protein>
    <submittedName>
        <fullName evidence="2">CBS-domain-containing membrane protein</fullName>
    </submittedName>
</protein>
<evidence type="ECO:0000313" key="3">
    <source>
        <dbReference type="Proteomes" id="UP000636579"/>
    </source>
</evidence>
<accession>A0ABR9J9Y2</accession>
<dbReference type="RefSeq" id="WP_192592581.1">
    <property type="nucleotide sequence ID" value="NZ_JADBEE010000002.1"/>
</dbReference>
<dbReference type="Gene3D" id="3.10.580.10">
    <property type="entry name" value="CBS-domain"/>
    <property type="match status" value="1"/>
</dbReference>
<keyword evidence="3" id="KW-1185">Reference proteome</keyword>
<dbReference type="EMBL" id="JADBEE010000002">
    <property type="protein sequence ID" value="MBE1515788.1"/>
    <property type="molecule type" value="Genomic_DNA"/>
</dbReference>
<dbReference type="InterPro" id="IPR046342">
    <property type="entry name" value="CBS_dom_sf"/>
</dbReference>
<evidence type="ECO:0000313" key="2">
    <source>
        <dbReference type="EMBL" id="MBE1515788.1"/>
    </source>
</evidence>
<dbReference type="SUPFAM" id="SSF54631">
    <property type="entry name" value="CBS-domain pair"/>
    <property type="match status" value="1"/>
</dbReference>
<evidence type="ECO:0000256" key="1">
    <source>
        <dbReference type="SAM" id="MobiDB-lite"/>
    </source>
</evidence>
<reference evidence="2 3" key="1">
    <citation type="submission" date="2020-10" db="EMBL/GenBank/DDBJ databases">
        <title>Sequencing the genomes of 1000 actinobacteria strains.</title>
        <authorList>
            <person name="Klenk H.-P."/>
        </authorList>
    </citation>
    <scope>NUCLEOTIDE SEQUENCE [LARGE SCALE GENOMIC DNA]</scope>
    <source>
        <strain evidence="2 3">DSM 15474</strain>
    </source>
</reference>
<feature type="compositionally biased region" description="Polar residues" evidence="1">
    <location>
        <begin position="1"/>
        <end position="21"/>
    </location>
</feature>
<feature type="region of interest" description="Disordered" evidence="1">
    <location>
        <begin position="1"/>
        <end position="23"/>
    </location>
</feature>
<sequence>MEHFSSRTAPTAASTGRSRSAGTAHVHELMLPIERTISVTQSLDDAARLVSGTETPAVLLDLSHQPVGLITQSALASAAAEDPERWKRRRCAGLAQSPVDFLTPENSIESVLGRYRDGEATPLLVVDGGQAVGILHQDDVFAWCLEQPVSIFDALGIVSNGSSSAELSSPDVPSVDAN</sequence>
<comment type="caution">
    <text evidence="2">The sequence shown here is derived from an EMBL/GenBank/DDBJ whole genome shotgun (WGS) entry which is preliminary data.</text>
</comment>
<gene>
    <name evidence="2" type="ORF">H4W26_002580</name>
</gene>
<proteinExistence type="predicted"/>
<organism evidence="2 3">
    <name type="scientific">Nesterenkonia halotolerans</name>
    <dbReference type="NCBI Taxonomy" id="225325"/>
    <lineage>
        <taxon>Bacteria</taxon>
        <taxon>Bacillati</taxon>
        <taxon>Actinomycetota</taxon>
        <taxon>Actinomycetes</taxon>
        <taxon>Micrococcales</taxon>
        <taxon>Micrococcaceae</taxon>
        <taxon>Nesterenkonia</taxon>
    </lineage>
</organism>